<accession>A0A1N6VUI6</accession>
<sequence>MSHEGFVDGGLLEAGNKLAVRQIAAIALESLRVLLPTDDAQHAALSQIADGLEAICNEAEPGKAFRGMSTGTAADALAGIAATARGHDDALDWLRDVLSALAEGAPANDAFGWTGKKHRPGGNLTLRNWIIQTEVHEEMRSDARPSWRAACATVADRVRLSVKSVELIAKGVTAEAVPDMPEDIFPAADLDRLRRAGVLRRLN</sequence>
<dbReference type="EMBL" id="FTMD01000007">
    <property type="protein sequence ID" value="SIQ81527.1"/>
    <property type="molecule type" value="Genomic_DNA"/>
</dbReference>
<reference evidence="2" key="1">
    <citation type="submission" date="2017-01" db="EMBL/GenBank/DDBJ databases">
        <authorList>
            <person name="Varghese N."/>
            <person name="Submissions S."/>
        </authorList>
    </citation>
    <scope>NUCLEOTIDE SEQUENCE [LARGE SCALE GENOMIC DNA]</scope>
    <source>
        <strain evidence="2">ATCC 51758</strain>
    </source>
</reference>
<dbReference type="RefSeq" id="WP_076602320.1">
    <property type="nucleotide sequence ID" value="NZ_FTMD01000007.1"/>
</dbReference>
<dbReference type="STRING" id="34027.SAMN05421829_10725"/>
<dbReference type="Proteomes" id="UP000186819">
    <property type="component" value="Unassembled WGS sequence"/>
</dbReference>
<dbReference type="OrthoDB" id="9923744at2"/>
<name>A0A1N6VUI6_9RHOO</name>
<keyword evidence="2" id="KW-1185">Reference proteome</keyword>
<protein>
    <submittedName>
        <fullName evidence="1">Uncharacterized protein</fullName>
    </submittedName>
</protein>
<proteinExistence type="predicted"/>
<gene>
    <name evidence="1" type="ORF">SAMN05421829_10725</name>
</gene>
<evidence type="ECO:0000313" key="1">
    <source>
        <dbReference type="EMBL" id="SIQ81527.1"/>
    </source>
</evidence>
<dbReference type="AlphaFoldDB" id="A0A1N6VUI6"/>
<organism evidence="1 2">
    <name type="scientific">Aromatoleum tolulyticum</name>
    <dbReference type="NCBI Taxonomy" id="34027"/>
    <lineage>
        <taxon>Bacteria</taxon>
        <taxon>Pseudomonadati</taxon>
        <taxon>Pseudomonadota</taxon>
        <taxon>Betaproteobacteria</taxon>
        <taxon>Rhodocyclales</taxon>
        <taxon>Rhodocyclaceae</taxon>
        <taxon>Aromatoleum</taxon>
    </lineage>
</organism>
<evidence type="ECO:0000313" key="2">
    <source>
        <dbReference type="Proteomes" id="UP000186819"/>
    </source>
</evidence>